<proteinExistence type="predicted"/>
<protein>
    <submittedName>
        <fullName evidence="1">Uncharacterized protein</fullName>
    </submittedName>
</protein>
<name>M8BQ98_AEGTA</name>
<organism evidence="1">
    <name type="scientific">Aegilops tauschii</name>
    <name type="common">Tausch's goatgrass</name>
    <name type="synonym">Aegilops squarrosa</name>
    <dbReference type="NCBI Taxonomy" id="37682"/>
    <lineage>
        <taxon>Eukaryota</taxon>
        <taxon>Viridiplantae</taxon>
        <taxon>Streptophyta</taxon>
        <taxon>Embryophyta</taxon>
        <taxon>Tracheophyta</taxon>
        <taxon>Spermatophyta</taxon>
        <taxon>Magnoliopsida</taxon>
        <taxon>Liliopsida</taxon>
        <taxon>Poales</taxon>
        <taxon>Poaceae</taxon>
        <taxon>BOP clade</taxon>
        <taxon>Pooideae</taxon>
        <taxon>Triticodae</taxon>
        <taxon>Triticeae</taxon>
        <taxon>Triticinae</taxon>
        <taxon>Aegilops</taxon>
    </lineage>
</organism>
<evidence type="ECO:0000313" key="1">
    <source>
        <dbReference type="EnsemblPlants" id="EMT23993"/>
    </source>
</evidence>
<reference evidence="1" key="1">
    <citation type="submission" date="2015-06" db="UniProtKB">
        <authorList>
            <consortium name="EnsemblPlants"/>
        </authorList>
    </citation>
    <scope>IDENTIFICATION</scope>
</reference>
<sequence>MVQASLSYNNNNNYNKAFSPKQVGEKRSCRFRVYVISLPDESYQIATAFMQVLRQGKGDRRSIGASEKGVGCSD</sequence>
<accession>M8BQ98</accession>
<dbReference type="EnsemblPlants" id="EMT23993">
    <property type="protein sequence ID" value="EMT23993"/>
    <property type="gene ID" value="F775_25008"/>
</dbReference>
<dbReference type="AlphaFoldDB" id="M8BQ98"/>